<feature type="compositionally biased region" description="Polar residues" evidence="1">
    <location>
        <begin position="20"/>
        <end position="32"/>
    </location>
</feature>
<dbReference type="EMBL" id="JAACJK010000170">
    <property type="protein sequence ID" value="KAF5320319.1"/>
    <property type="molecule type" value="Genomic_DNA"/>
</dbReference>
<dbReference type="Proteomes" id="UP000541558">
    <property type="component" value="Unassembled WGS sequence"/>
</dbReference>
<comment type="caution">
    <text evidence="2">The sequence shown here is derived from an EMBL/GenBank/DDBJ whole genome shotgun (WGS) entry which is preliminary data.</text>
</comment>
<dbReference type="AlphaFoldDB" id="A0A8H5BBS3"/>
<organism evidence="2 3">
    <name type="scientific">Ephemerocybe angulata</name>
    <dbReference type="NCBI Taxonomy" id="980116"/>
    <lineage>
        <taxon>Eukaryota</taxon>
        <taxon>Fungi</taxon>
        <taxon>Dikarya</taxon>
        <taxon>Basidiomycota</taxon>
        <taxon>Agaricomycotina</taxon>
        <taxon>Agaricomycetes</taxon>
        <taxon>Agaricomycetidae</taxon>
        <taxon>Agaricales</taxon>
        <taxon>Agaricineae</taxon>
        <taxon>Psathyrellaceae</taxon>
        <taxon>Ephemerocybe</taxon>
    </lineage>
</organism>
<keyword evidence="3" id="KW-1185">Reference proteome</keyword>
<reference evidence="2 3" key="1">
    <citation type="journal article" date="2020" name="ISME J.">
        <title>Uncovering the hidden diversity of litter-decomposition mechanisms in mushroom-forming fungi.</title>
        <authorList>
            <person name="Floudas D."/>
            <person name="Bentzer J."/>
            <person name="Ahren D."/>
            <person name="Johansson T."/>
            <person name="Persson P."/>
            <person name="Tunlid A."/>
        </authorList>
    </citation>
    <scope>NUCLEOTIDE SEQUENCE [LARGE SCALE GENOMIC DNA]</scope>
    <source>
        <strain evidence="2 3">CBS 175.51</strain>
    </source>
</reference>
<evidence type="ECO:0000313" key="3">
    <source>
        <dbReference type="Proteomes" id="UP000541558"/>
    </source>
</evidence>
<sequence>MFMVELVVRRGVVESHIRVQESQPTQRATSLDGSGYKGRRRHRAKATSPALRTDTVCHVVYRARVVEAGCGVCVCASSRSSMGLTVVGHGVNGSRFVEGGELGWLRPASFHGVCAMPVPSLACHNTLVPSEIGFGLRRTARFKSGMG</sequence>
<proteinExistence type="predicted"/>
<protein>
    <submittedName>
        <fullName evidence="2">Uncharacterized protein</fullName>
    </submittedName>
</protein>
<feature type="region of interest" description="Disordered" evidence="1">
    <location>
        <begin position="19"/>
        <end position="47"/>
    </location>
</feature>
<accession>A0A8H5BBS3</accession>
<evidence type="ECO:0000256" key="1">
    <source>
        <dbReference type="SAM" id="MobiDB-lite"/>
    </source>
</evidence>
<evidence type="ECO:0000313" key="2">
    <source>
        <dbReference type="EMBL" id="KAF5320319.1"/>
    </source>
</evidence>
<gene>
    <name evidence="2" type="ORF">D9611_011291</name>
</gene>
<name>A0A8H5BBS3_9AGAR</name>